<evidence type="ECO:0000256" key="1">
    <source>
        <dbReference type="SAM" id="MobiDB-lite"/>
    </source>
</evidence>
<reference evidence="3 4" key="1">
    <citation type="submission" date="2018-03" db="EMBL/GenBank/DDBJ databases">
        <title>Draft genome sequence of Rohu Carp (Labeo rohita).</title>
        <authorList>
            <person name="Das P."/>
            <person name="Kushwaha B."/>
            <person name="Joshi C.G."/>
            <person name="Kumar D."/>
            <person name="Nagpure N.S."/>
            <person name="Sahoo L."/>
            <person name="Das S.P."/>
            <person name="Bit A."/>
            <person name="Patnaik S."/>
            <person name="Meher P.K."/>
            <person name="Jayasankar P."/>
            <person name="Koringa P.G."/>
            <person name="Patel N.V."/>
            <person name="Hinsu A.T."/>
            <person name="Kumar R."/>
            <person name="Pandey M."/>
            <person name="Agarwal S."/>
            <person name="Srivastava S."/>
            <person name="Singh M."/>
            <person name="Iquebal M.A."/>
            <person name="Jaiswal S."/>
            <person name="Angadi U.B."/>
            <person name="Kumar N."/>
            <person name="Raza M."/>
            <person name="Shah T.M."/>
            <person name="Rai A."/>
            <person name="Jena J.K."/>
        </authorList>
    </citation>
    <scope>NUCLEOTIDE SEQUENCE [LARGE SCALE GENOMIC DNA]</scope>
    <source>
        <strain evidence="3">DASCIFA01</strain>
        <tissue evidence="3">Testis</tissue>
    </source>
</reference>
<dbReference type="EMBL" id="QBIY01012578">
    <property type="protein sequence ID" value="RXN22832.1"/>
    <property type="molecule type" value="Genomic_DNA"/>
</dbReference>
<name>A0A498P172_LABRO</name>
<dbReference type="Proteomes" id="UP000290572">
    <property type="component" value="Unassembled WGS sequence"/>
</dbReference>
<comment type="caution">
    <text evidence="3">The sequence shown here is derived from an EMBL/GenBank/DDBJ whole genome shotgun (WGS) entry which is preliminary data.</text>
</comment>
<evidence type="ECO:0000313" key="4">
    <source>
        <dbReference type="Proteomes" id="UP000290572"/>
    </source>
</evidence>
<accession>A0A498P172</accession>
<evidence type="ECO:0000313" key="2">
    <source>
        <dbReference type="EMBL" id="RXN22832.1"/>
    </source>
</evidence>
<sequence>MKACSTCTHIKAALGDGGESPEGPSRPQLSAVRQTPGPGRAACCSFDPASSSCWFVQRDFVLAVLLSLCPAAQQQPIYHARNTSPLSLATSASSDNCGRFVLAPVKLTDI</sequence>
<feature type="region of interest" description="Disordered" evidence="1">
    <location>
        <begin position="14"/>
        <end position="37"/>
    </location>
</feature>
<proteinExistence type="predicted"/>
<evidence type="ECO:0000313" key="3">
    <source>
        <dbReference type="EMBL" id="RXN37921.1"/>
    </source>
</evidence>
<dbReference type="EMBL" id="QBIY01005292">
    <property type="protein sequence ID" value="RXN37921.1"/>
    <property type="molecule type" value="Genomic_DNA"/>
</dbReference>
<dbReference type="AlphaFoldDB" id="A0A498P172"/>
<keyword evidence="4" id="KW-1185">Reference proteome</keyword>
<gene>
    <name evidence="3" type="ORF">ROHU_001580</name>
    <name evidence="2" type="ORF">ROHU_006613</name>
</gene>
<protein>
    <submittedName>
        <fullName evidence="3">Uncharacterized protein</fullName>
    </submittedName>
</protein>
<organism evidence="3 4">
    <name type="scientific">Labeo rohita</name>
    <name type="common">Indian major carp</name>
    <name type="synonym">Cyprinus rohita</name>
    <dbReference type="NCBI Taxonomy" id="84645"/>
    <lineage>
        <taxon>Eukaryota</taxon>
        <taxon>Metazoa</taxon>
        <taxon>Chordata</taxon>
        <taxon>Craniata</taxon>
        <taxon>Vertebrata</taxon>
        <taxon>Euteleostomi</taxon>
        <taxon>Actinopterygii</taxon>
        <taxon>Neopterygii</taxon>
        <taxon>Teleostei</taxon>
        <taxon>Ostariophysi</taxon>
        <taxon>Cypriniformes</taxon>
        <taxon>Cyprinidae</taxon>
        <taxon>Labeoninae</taxon>
        <taxon>Labeonini</taxon>
        <taxon>Labeo</taxon>
    </lineage>
</organism>